<comment type="caution">
    <text evidence="8">The sequence shown here is derived from an EMBL/GenBank/DDBJ whole genome shotgun (WGS) entry which is preliminary data.</text>
</comment>
<evidence type="ECO:0000256" key="2">
    <source>
        <dbReference type="ARBA" id="ARBA00022692"/>
    </source>
</evidence>
<keyword evidence="3 6" id="KW-1133">Transmembrane helix</keyword>
<dbReference type="AlphaFoldDB" id="A0A2N6PF74"/>
<dbReference type="PANTHER" id="PTHR38480">
    <property type="entry name" value="SLR0254 PROTEIN"/>
    <property type="match status" value="1"/>
</dbReference>
<keyword evidence="4 6" id="KW-0472">Membrane</keyword>
<dbReference type="OrthoDB" id="9787732at2"/>
<feature type="transmembrane region" description="Helical" evidence="6">
    <location>
        <begin position="54"/>
        <end position="77"/>
    </location>
</feature>
<organism evidence="8 9">
    <name type="scientific">Brevibacterium luteolum</name>
    <dbReference type="NCBI Taxonomy" id="199591"/>
    <lineage>
        <taxon>Bacteria</taxon>
        <taxon>Bacillati</taxon>
        <taxon>Actinomycetota</taxon>
        <taxon>Actinomycetes</taxon>
        <taxon>Micrococcales</taxon>
        <taxon>Brevibacteriaceae</taxon>
        <taxon>Brevibacterium</taxon>
    </lineage>
</organism>
<evidence type="ECO:0000256" key="5">
    <source>
        <dbReference type="SAM" id="MobiDB-lite"/>
    </source>
</evidence>
<gene>
    <name evidence="8" type="ORF">CJ198_12065</name>
</gene>
<evidence type="ECO:0000256" key="3">
    <source>
        <dbReference type="ARBA" id="ARBA00022989"/>
    </source>
</evidence>
<dbReference type="InterPro" id="IPR010432">
    <property type="entry name" value="RDD"/>
</dbReference>
<feature type="compositionally biased region" description="Basic and acidic residues" evidence="5">
    <location>
        <begin position="270"/>
        <end position="280"/>
    </location>
</feature>
<feature type="transmembrane region" description="Helical" evidence="6">
    <location>
        <begin position="20"/>
        <end position="42"/>
    </location>
</feature>
<feature type="domain" description="RDD" evidence="7">
    <location>
        <begin position="13"/>
        <end position="143"/>
    </location>
</feature>
<evidence type="ECO:0000256" key="4">
    <source>
        <dbReference type="ARBA" id="ARBA00023136"/>
    </source>
</evidence>
<feature type="region of interest" description="Disordered" evidence="5">
    <location>
        <begin position="264"/>
        <end position="302"/>
    </location>
</feature>
<dbReference type="PANTHER" id="PTHR38480:SF1">
    <property type="entry name" value="SLR0254 PROTEIN"/>
    <property type="match status" value="1"/>
</dbReference>
<accession>A0A2N6PF74</accession>
<evidence type="ECO:0000259" key="7">
    <source>
        <dbReference type="Pfam" id="PF06271"/>
    </source>
</evidence>
<dbReference type="Proteomes" id="UP000235703">
    <property type="component" value="Unassembled WGS sequence"/>
</dbReference>
<feature type="transmembrane region" description="Helical" evidence="6">
    <location>
        <begin position="109"/>
        <end position="130"/>
    </location>
</feature>
<evidence type="ECO:0000256" key="6">
    <source>
        <dbReference type="SAM" id="Phobius"/>
    </source>
</evidence>
<dbReference type="EMBL" id="PNFZ01000008">
    <property type="protein sequence ID" value="PMB97335.1"/>
    <property type="molecule type" value="Genomic_DNA"/>
</dbReference>
<name>A0A2N6PF74_9MICO</name>
<dbReference type="Pfam" id="PF06271">
    <property type="entry name" value="RDD"/>
    <property type="match status" value="1"/>
</dbReference>
<comment type="subcellular location">
    <subcellularLocation>
        <location evidence="1">Membrane</location>
        <topology evidence="1">Multi-pass membrane protein</topology>
    </subcellularLocation>
</comment>
<dbReference type="GO" id="GO:0016020">
    <property type="term" value="C:membrane"/>
    <property type="evidence" value="ECO:0007669"/>
    <property type="project" value="UniProtKB-SubCell"/>
</dbReference>
<evidence type="ECO:0000313" key="8">
    <source>
        <dbReference type="EMBL" id="PMB97335.1"/>
    </source>
</evidence>
<sequence length="302" mass="33162">MTGEAIALDIRPASLAMRAVSCAIDYVIITVLYIAVLVSATWLIEELMINEPLVFQTVVLLLSVFCLLIVPFTVEILTRGRSIGKLICGLRIVRDDGGAISARHSFLRAMLYGFEIFGTAAGLAALVGLLSPQSKRLGDYLAGTIAVNERAKMPPIAQIHVPPRLHAWARSADISAIPNGLYYRITQFLISAHLREPESRWDRAVELAEELNPYIAPAPPEGTLPEEFLAAVVGCTRAEHARQMEKTARTAQRFQQRVGQLPFGLSLDAPRPEPHQHDPAAHTTEAGRQQRPAPSVYSQMTQ</sequence>
<reference evidence="8 9" key="1">
    <citation type="submission" date="2017-09" db="EMBL/GenBank/DDBJ databases">
        <title>Bacterial strain isolated from the female urinary microbiota.</title>
        <authorList>
            <person name="Thomas-White K."/>
            <person name="Kumar N."/>
            <person name="Forster S."/>
            <person name="Putonti C."/>
            <person name="Lawley T."/>
            <person name="Wolfe A.J."/>
        </authorList>
    </citation>
    <scope>NUCLEOTIDE SEQUENCE [LARGE SCALE GENOMIC DNA]</scope>
    <source>
        <strain evidence="8 9">UMB0680</strain>
    </source>
</reference>
<evidence type="ECO:0000313" key="9">
    <source>
        <dbReference type="Proteomes" id="UP000235703"/>
    </source>
</evidence>
<protein>
    <submittedName>
        <fullName evidence="8">RDD family protein</fullName>
    </submittedName>
</protein>
<evidence type="ECO:0000256" key="1">
    <source>
        <dbReference type="ARBA" id="ARBA00004141"/>
    </source>
</evidence>
<keyword evidence="9" id="KW-1185">Reference proteome</keyword>
<proteinExistence type="predicted"/>
<keyword evidence="2 6" id="KW-0812">Transmembrane</keyword>